<protein>
    <submittedName>
        <fullName evidence="2">Uncharacterized protein</fullName>
    </submittedName>
</protein>
<evidence type="ECO:0000313" key="2">
    <source>
        <dbReference type="EMBL" id="KAE9301886.1"/>
    </source>
</evidence>
<accession>A0A6A4DA62</accession>
<gene>
    <name evidence="2" type="ORF">PR003_g22419</name>
</gene>
<sequence>MESSRGDREEEGARARSYEGELPMLEESCVEEEKEEVAAECSVEEKEEATTESYPRRRRVSPPTVTNVLRPESTTKHCVEKQEEAAA</sequence>
<proteinExistence type="predicted"/>
<feature type="compositionally biased region" description="Basic and acidic residues" evidence="1">
    <location>
        <begin position="73"/>
        <end position="87"/>
    </location>
</feature>
<feature type="region of interest" description="Disordered" evidence="1">
    <location>
        <begin position="1"/>
        <end position="25"/>
    </location>
</feature>
<reference evidence="2 3" key="1">
    <citation type="submission" date="2018-08" db="EMBL/GenBank/DDBJ databases">
        <title>Genomic investigation of the strawberry pathogen Phytophthora fragariae indicates pathogenicity is determined by transcriptional variation in three key races.</title>
        <authorList>
            <person name="Adams T.M."/>
            <person name="Armitage A.D."/>
            <person name="Sobczyk M.K."/>
            <person name="Bates H.J."/>
            <person name="Dunwell J.M."/>
            <person name="Nellist C.F."/>
            <person name="Harrison R.J."/>
        </authorList>
    </citation>
    <scope>NUCLEOTIDE SEQUENCE [LARGE SCALE GENOMIC DNA]</scope>
    <source>
        <strain evidence="2 3">SCRP333</strain>
    </source>
</reference>
<comment type="caution">
    <text evidence="2">The sequence shown here is derived from an EMBL/GenBank/DDBJ whole genome shotgun (WGS) entry which is preliminary data.</text>
</comment>
<dbReference type="EMBL" id="QXFT01002215">
    <property type="protein sequence ID" value="KAE9301886.1"/>
    <property type="molecule type" value="Genomic_DNA"/>
</dbReference>
<keyword evidence="3" id="KW-1185">Reference proteome</keyword>
<evidence type="ECO:0000313" key="3">
    <source>
        <dbReference type="Proteomes" id="UP000434957"/>
    </source>
</evidence>
<name>A0A6A4DA62_9STRA</name>
<feature type="compositionally biased region" description="Basic and acidic residues" evidence="1">
    <location>
        <begin position="1"/>
        <end position="19"/>
    </location>
</feature>
<evidence type="ECO:0000256" key="1">
    <source>
        <dbReference type="SAM" id="MobiDB-lite"/>
    </source>
</evidence>
<organism evidence="2 3">
    <name type="scientific">Phytophthora rubi</name>
    <dbReference type="NCBI Taxonomy" id="129364"/>
    <lineage>
        <taxon>Eukaryota</taxon>
        <taxon>Sar</taxon>
        <taxon>Stramenopiles</taxon>
        <taxon>Oomycota</taxon>
        <taxon>Peronosporomycetes</taxon>
        <taxon>Peronosporales</taxon>
        <taxon>Peronosporaceae</taxon>
        <taxon>Phytophthora</taxon>
    </lineage>
</organism>
<dbReference type="Proteomes" id="UP000434957">
    <property type="component" value="Unassembled WGS sequence"/>
</dbReference>
<feature type="region of interest" description="Disordered" evidence="1">
    <location>
        <begin position="37"/>
        <end position="87"/>
    </location>
</feature>
<dbReference type="AlphaFoldDB" id="A0A6A4DA62"/>